<comment type="function">
    <text evidence="2">Histones H3 and H4 chaperone involved in the nucleosome formation and heterochromatin silencing. Required for the deposition of H3K56ac-carrying H3-H4 complex onto newly-replicated DNA. Plays a role in the transcriptional regulation of the cell-cycle dependent histone genes by creating a repressive structure at the core histone gene promoter.</text>
</comment>
<evidence type="ECO:0000256" key="1">
    <source>
        <dbReference type="ARBA" id="ARBA00006159"/>
    </source>
</evidence>
<organism evidence="6">
    <name type="scientific">Talaromyces marneffei PM1</name>
    <dbReference type="NCBI Taxonomy" id="1077442"/>
    <lineage>
        <taxon>Eukaryota</taxon>
        <taxon>Fungi</taxon>
        <taxon>Dikarya</taxon>
        <taxon>Ascomycota</taxon>
        <taxon>Pezizomycotina</taxon>
        <taxon>Eurotiomycetes</taxon>
        <taxon>Eurotiomycetidae</taxon>
        <taxon>Eurotiales</taxon>
        <taxon>Trichocomaceae</taxon>
        <taxon>Talaromyces</taxon>
        <taxon>Talaromyces sect. Talaromyces</taxon>
    </lineage>
</organism>
<reference evidence="6" key="2">
    <citation type="journal article" date="2014" name="PLoS Genet.">
        <title>Signature gene expression reveals novel clues to the molecular mechanisms of dimorphic transition in Penicillium marneffei.</title>
        <authorList>
            <person name="Yang E."/>
            <person name="Wang G."/>
            <person name="Cai J."/>
            <person name="Woo P.C."/>
            <person name="Lau S.K."/>
            <person name="Yuen K.-Y."/>
            <person name="Chow W.-N."/>
            <person name="Lin X."/>
        </authorList>
    </citation>
    <scope>NUCLEOTIDE SEQUENCE</scope>
    <source>
        <strain evidence="6">PM1</strain>
    </source>
</reference>
<dbReference type="InterPro" id="IPR011993">
    <property type="entry name" value="PH-like_dom_sf"/>
</dbReference>
<feature type="compositionally biased region" description="Low complexity" evidence="4">
    <location>
        <begin position="71"/>
        <end position="84"/>
    </location>
</feature>
<evidence type="ECO:0000256" key="3">
    <source>
        <dbReference type="ARBA" id="ARBA00038654"/>
    </source>
</evidence>
<comment type="similarity">
    <text evidence="1">Belongs to the RTT106 family.</text>
</comment>
<dbReference type="InterPro" id="IPR013719">
    <property type="entry name" value="RTT106/SPT16-like_middle_dom"/>
</dbReference>
<comment type="subunit">
    <text evidence="3">Interacts with histones H3 and H4.</text>
</comment>
<sequence>MAFAAINNSSRNPSTVPIVNQQPPAAVNYAIIDNGFAADLSLRKRVYEAITASPHHGALFQDIAQYVSRLQQSQSQQQQQQQQQPTQPASDEPVIKKRKLEGNNGIGGALPSTSVHDLKADSPLQFYAQDLSFAVPQRKKLTLEMTAAGGYLRARNQTSKEIEFGIPVKDIQHILCLPVPEKAQRQTNFCIIPRYGDGVTPVPENASIPDQMVFTIADGPAKAAFTGAGQRIESDENGETLLRGWLNDAIGHTKVIRPDDREFVSATPEAHRKGEKAYHVKAHRGSKDGYLFFLSTGILFGFKKPLVFFSFDNIESVSYTSVLQRTFNLNITTRVDEKQEPQEFEFSMIDQADYAGIDAYIKNHQLQDASLAEARRAKKYNINGGKAGGADGEQNGNGAAGAAEEEEESELQKAQRELEDQEDEEEEDYDPGSEGDSDGSGSSSGEEDEDEDGGGDDDDEEEEDEEDEDGDVDLVKQELGSEAEDVDDEEL</sequence>
<dbReference type="AlphaFoldDB" id="A0A093VFZ0"/>
<dbReference type="PANTHER" id="PTHR45849">
    <property type="entry name" value="FACT COMPLEX SUBUNIT SSRP1"/>
    <property type="match status" value="1"/>
</dbReference>
<dbReference type="eggNOG" id="ENOG502R9PE">
    <property type="taxonomic scope" value="Eukaryota"/>
</dbReference>
<dbReference type="CDD" id="cd13304">
    <property type="entry name" value="PH2-like_Rtt106"/>
    <property type="match status" value="1"/>
</dbReference>
<dbReference type="Gene3D" id="2.30.29.30">
    <property type="entry name" value="Pleckstrin-homology domain (PH domain)/Phosphotyrosine-binding domain (PTB)"/>
    <property type="match status" value="1"/>
</dbReference>
<dbReference type="GO" id="GO:0031491">
    <property type="term" value="F:nucleosome binding"/>
    <property type="evidence" value="ECO:0007669"/>
    <property type="project" value="TreeGrafter"/>
</dbReference>
<feature type="compositionally biased region" description="Acidic residues" evidence="4">
    <location>
        <begin position="419"/>
        <end position="437"/>
    </location>
</feature>
<feature type="compositionally biased region" description="Low complexity" evidence="4">
    <location>
        <begin position="392"/>
        <end position="402"/>
    </location>
</feature>
<accession>A0A093VFZ0</accession>
<feature type="compositionally biased region" description="Acidic residues" evidence="4">
    <location>
        <begin position="481"/>
        <end position="491"/>
    </location>
</feature>
<dbReference type="EMBL" id="JPOX01000006">
    <property type="protein sequence ID" value="KFX51080.1"/>
    <property type="molecule type" value="Genomic_DNA"/>
</dbReference>
<gene>
    <name evidence="6" type="ORF">GQ26_0063250</name>
</gene>
<dbReference type="InterPro" id="IPR050454">
    <property type="entry name" value="RTT106/SSRP1_HistChap/FACT"/>
</dbReference>
<feature type="compositionally biased region" description="Acidic residues" evidence="4">
    <location>
        <begin position="445"/>
        <end position="472"/>
    </location>
</feature>
<dbReference type="Pfam" id="PF08512">
    <property type="entry name" value="Rttp106-like_middle"/>
    <property type="match status" value="1"/>
</dbReference>
<feature type="region of interest" description="Disordered" evidence="4">
    <location>
        <begin position="382"/>
        <end position="491"/>
    </location>
</feature>
<protein>
    <submittedName>
        <fullName evidence="6">Histone chaperone</fullName>
    </submittedName>
</protein>
<dbReference type="SMART" id="SM01287">
    <property type="entry name" value="Rtt106"/>
    <property type="match status" value="1"/>
</dbReference>
<dbReference type="GO" id="GO:0042393">
    <property type="term" value="F:histone binding"/>
    <property type="evidence" value="ECO:0007669"/>
    <property type="project" value="TreeGrafter"/>
</dbReference>
<evidence type="ECO:0000256" key="4">
    <source>
        <dbReference type="SAM" id="MobiDB-lite"/>
    </source>
</evidence>
<feature type="region of interest" description="Disordered" evidence="4">
    <location>
        <begin position="71"/>
        <end position="93"/>
    </location>
</feature>
<evidence type="ECO:0000313" key="6">
    <source>
        <dbReference type="EMBL" id="KFX51080.1"/>
    </source>
</evidence>
<evidence type="ECO:0000256" key="2">
    <source>
        <dbReference type="ARBA" id="ARBA00037550"/>
    </source>
</evidence>
<reference key="1">
    <citation type="journal article" date="2014" name="PLoS Genet.">
        <title>Signature Gene Expression Reveals Novel Clues to the Molecular Mechanisms of Dimorphic Transition in Penicillium marneffei.</title>
        <authorList>
            <person name="Yang E."/>
            <person name="Wang G."/>
            <person name="Cai J."/>
            <person name="Woo P.C."/>
            <person name="Lau S.K."/>
            <person name="Yuen K.-Y."/>
            <person name="Chow W.-N."/>
            <person name="Lin X."/>
        </authorList>
    </citation>
    <scope>NUCLEOTIDE SEQUENCE [LARGE SCALE GENOMIC DNA]</scope>
    <source>
        <strain>PM1</strain>
    </source>
</reference>
<name>A0A093VFZ0_TALMA</name>
<comment type="caution">
    <text evidence="6">The sequence shown here is derived from an EMBL/GenBank/DDBJ whole genome shotgun (WGS) entry which is preliminary data.</text>
</comment>
<feature type="domain" description="Histone chaperone RTT106/FACT complex subunit SPT16-like middle" evidence="5">
    <location>
        <begin position="277"/>
        <end position="371"/>
    </location>
</feature>
<dbReference type="Gene3D" id="2.30.29.120">
    <property type="match status" value="1"/>
</dbReference>
<dbReference type="SUPFAM" id="SSF50729">
    <property type="entry name" value="PH domain-like"/>
    <property type="match status" value="1"/>
</dbReference>
<dbReference type="PANTHER" id="PTHR45849:SF3">
    <property type="entry name" value="HISTONE CHAPERONE RTT106"/>
    <property type="match status" value="1"/>
</dbReference>
<dbReference type="HOGENOM" id="CLU_033828_0_0_1"/>
<proteinExistence type="inferred from homology"/>
<evidence type="ECO:0000259" key="5">
    <source>
        <dbReference type="SMART" id="SM01287"/>
    </source>
</evidence>